<feature type="domain" description="GST C-terminal" evidence="6">
    <location>
        <begin position="115"/>
        <end position="253"/>
    </location>
</feature>
<sequence length="253" mass="28417">MSASAESQAIRPSIPDDKLVLYVKKASPTSTANSVKPLMLIEALNIPHHIHLIESTSNETWFHAVNPYKMVPAIEDVEVYDSNGEFQRLNIFDSSACLTYLAEKYDTEGLYRGKNLCERTIITNWLMSYTAGLGATGKIWLLMKTPKPVPIGESLSILVKYIRTEYDFLESRLSEPGQLYIAISDRPTIADFAILPLANEKIAASAELDFNEWPKLMAWSEQMSSFKPVARALHRVSRFGLSEEELAQLDGKE</sequence>
<dbReference type="GeneID" id="27673950"/>
<dbReference type="InterPro" id="IPR036249">
    <property type="entry name" value="Thioredoxin-like_sf"/>
</dbReference>
<reference evidence="7 8" key="1">
    <citation type="journal article" date="2015" name="Mol. Plant Microbe Interact.">
        <title>Genome, transcriptome, and functional analyses of Penicillium expansum provide new insights into secondary metabolism and pathogenicity.</title>
        <authorList>
            <person name="Ballester A.R."/>
            <person name="Marcet-Houben M."/>
            <person name="Levin E."/>
            <person name="Sela N."/>
            <person name="Selma-Lazaro C."/>
            <person name="Carmona L."/>
            <person name="Wisniewski M."/>
            <person name="Droby S."/>
            <person name="Gonzalez-Candelas L."/>
            <person name="Gabaldon T."/>
        </authorList>
    </citation>
    <scope>NUCLEOTIDE SEQUENCE [LARGE SCALE GENOMIC DNA]</scope>
    <source>
        <strain evidence="7 8">MD-8</strain>
    </source>
</reference>
<accession>A0A0A2KU94</accession>
<dbReference type="SUPFAM" id="SSF47616">
    <property type="entry name" value="GST C-terminal domain-like"/>
    <property type="match status" value="1"/>
</dbReference>
<evidence type="ECO:0000313" key="8">
    <source>
        <dbReference type="Proteomes" id="UP000030143"/>
    </source>
</evidence>
<evidence type="ECO:0000256" key="4">
    <source>
        <dbReference type="ARBA" id="ARBA00047960"/>
    </source>
</evidence>
<comment type="caution">
    <text evidence="7">The sequence shown here is derived from an EMBL/GenBank/DDBJ whole genome shotgun (WGS) entry which is preliminary data.</text>
</comment>
<dbReference type="Gene3D" id="3.40.30.10">
    <property type="entry name" value="Glutaredoxin"/>
    <property type="match status" value="1"/>
</dbReference>
<dbReference type="AlphaFoldDB" id="A0A0A2KU94"/>
<dbReference type="PANTHER" id="PTHR44051">
    <property type="entry name" value="GLUTATHIONE S-TRANSFERASE-RELATED"/>
    <property type="match status" value="1"/>
</dbReference>
<dbReference type="EMBL" id="JQFZ01000023">
    <property type="protein sequence ID" value="KGO62218.1"/>
    <property type="molecule type" value="Genomic_DNA"/>
</dbReference>
<dbReference type="STRING" id="27334.A0A0A2KU94"/>
<evidence type="ECO:0000256" key="2">
    <source>
        <dbReference type="ARBA" id="ARBA00012452"/>
    </source>
</evidence>
<gene>
    <name evidence="7" type="ORF">PEX2_012540</name>
</gene>
<protein>
    <recommendedName>
        <fullName evidence="2">glutathione transferase</fullName>
        <ecNumber evidence="2">2.5.1.18</ecNumber>
    </recommendedName>
</protein>
<dbReference type="InterPro" id="IPR004045">
    <property type="entry name" value="Glutathione_S-Trfase_N"/>
</dbReference>
<proteinExistence type="inferred from homology"/>
<dbReference type="InterPro" id="IPR040079">
    <property type="entry name" value="Glutathione_S-Trfase"/>
</dbReference>
<dbReference type="SUPFAM" id="SSF52833">
    <property type="entry name" value="Thioredoxin-like"/>
    <property type="match status" value="1"/>
</dbReference>
<evidence type="ECO:0000259" key="6">
    <source>
        <dbReference type="PROSITE" id="PS50405"/>
    </source>
</evidence>
<evidence type="ECO:0000259" key="5">
    <source>
        <dbReference type="PROSITE" id="PS50404"/>
    </source>
</evidence>
<dbReference type="PANTHER" id="PTHR44051:SF20">
    <property type="entry name" value="GLUTATHIONE TRANSFERASE 1 (EUROFUNG)"/>
    <property type="match status" value="1"/>
</dbReference>
<evidence type="ECO:0000256" key="1">
    <source>
        <dbReference type="ARBA" id="ARBA00007409"/>
    </source>
</evidence>
<dbReference type="EC" id="2.5.1.18" evidence="2"/>
<evidence type="ECO:0000256" key="3">
    <source>
        <dbReference type="ARBA" id="ARBA00022679"/>
    </source>
</evidence>
<keyword evidence="8" id="KW-1185">Reference proteome</keyword>
<dbReference type="VEuPathDB" id="FungiDB:PEXP_058570"/>
<dbReference type="InterPro" id="IPR036282">
    <property type="entry name" value="Glutathione-S-Trfase_C_sf"/>
</dbReference>
<keyword evidence="3 7" id="KW-0808">Transferase</keyword>
<evidence type="ECO:0000313" key="7">
    <source>
        <dbReference type="EMBL" id="KGO62218.1"/>
    </source>
</evidence>
<dbReference type="RefSeq" id="XP_016602837.1">
    <property type="nucleotide sequence ID" value="XM_016738531.1"/>
</dbReference>
<comment type="catalytic activity">
    <reaction evidence="4">
        <text>RX + glutathione = an S-substituted glutathione + a halide anion + H(+)</text>
        <dbReference type="Rhea" id="RHEA:16437"/>
        <dbReference type="ChEBI" id="CHEBI:15378"/>
        <dbReference type="ChEBI" id="CHEBI:16042"/>
        <dbReference type="ChEBI" id="CHEBI:17792"/>
        <dbReference type="ChEBI" id="CHEBI:57925"/>
        <dbReference type="ChEBI" id="CHEBI:90779"/>
        <dbReference type="EC" id="2.5.1.18"/>
    </reaction>
</comment>
<organism evidence="7 8">
    <name type="scientific">Penicillium expansum</name>
    <name type="common">Blue mold rot fungus</name>
    <dbReference type="NCBI Taxonomy" id="27334"/>
    <lineage>
        <taxon>Eukaryota</taxon>
        <taxon>Fungi</taxon>
        <taxon>Dikarya</taxon>
        <taxon>Ascomycota</taxon>
        <taxon>Pezizomycotina</taxon>
        <taxon>Eurotiomycetes</taxon>
        <taxon>Eurotiomycetidae</taxon>
        <taxon>Eurotiales</taxon>
        <taxon>Aspergillaceae</taxon>
        <taxon>Penicillium</taxon>
    </lineage>
</organism>
<dbReference type="HOGENOM" id="CLU_011226_14_2_1"/>
<dbReference type="Gene3D" id="1.20.1050.10">
    <property type="match status" value="1"/>
</dbReference>
<dbReference type="Proteomes" id="UP000030143">
    <property type="component" value="Unassembled WGS sequence"/>
</dbReference>
<name>A0A0A2KU94_PENEN</name>
<feature type="domain" description="GST N-terminal" evidence="5">
    <location>
        <begin position="21"/>
        <end position="109"/>
    </location>
</feature>
<dbReference type="GO" id="GO:0004364">
    <property type="term" value="F:glutathione transferase activity"/>
    <property type="evidence" value="ECO:0007669"/>
    <property type="project" value="UniProtKB-EC"/>
</dbReference>
<dbReference type="InterPro" id="IPR010987">
    <property type="entry name" value="Glutathione-S-Trfase_C-like"/>
</dbReference>
<comment type="similarity">
    <text evidence="1">Belongs to the GST superfamily.</text>
</comment>
<dbReference type="PROSITE" id="PS50405">
    <property type="entry name" value="GST_CTER"/>
    <property type="match status" value="1"/>
</dbReference>
<dbReference type="Pfam" id="PF13409">
    <property type="entry name" value="GST_N_2"/>
    <property type="match status" value="1"/>
</dbReference>
<dbReference type="PROSITE" id="PS50404">
    <property type="entry name" value="GST_NTER"/>
    <property type="match status" value="1"/>
</dbReference>
<dbReference type="SFLD" id="SFLDS00019">
    <property type="entry name" value="Glutathione_Transferase_(cytos"/>
    <property type="match status" value="1"/>
</dbReference>